<keyword evidence="5 8" id="KW-0418">Kinase</keyword>
<dbReference type="PIRSF" id="PIRSF015589">
    <property type="entry name" value="PP_kinase"/>
    <property type="match status" value="1"/>
</dbReference>
<dbReference type="FunFam" id="3.30.870.10:FF:000001">
    <property type="entry name" value="Polyphosphate kinase"/>
    <property type="match status" value="1"/>
</dbReference>
<evidence type="ECO:0000256" key="5">
    <source>
        <dbReference type="ARBA" id="ARBA00022777"/>
    </source>
</evidence>
<feature type="binding site" evidence="8">
    <location>
        <position position="627"/>
    </location>
    <ligand>
        <name>ATP</name>
        <dbReference type="ChEBI" id="CHEBI:30616"/>
    </ligand>
</feature>
<dbReference type="SUPFAM" id="SSF143724">
    <property type="entry name" value="PHP14-like"/>
    <property type="match status" value="1"/>
</dbReference>
<dbReference type="InterPro" id="IPR024953">
    <property type="entry name" value="PP_kinase_middle"/>
</dbReference>
<feature type="active site" description="Phosphohistidine intermediate" evidence="8">
    <location>
        <position position="470"/>
    </location>
</feature>
<dbReference type="GO" id="GO:0008976">
    <property type="term" value="F:polyphosphate kinase activity"/>
    <property type="evidence" value="ECO:0007669"/>
    <property type="project" value="UniProtKB-UniRule"/>
</dbReference>
<dbReference type="NCBIfam" id="NF003917">
    <property type="entry name" value="PRK05443.1-1"/>
    <property type="match status" value="1"/>
</dbReference>
<dbReference type="AlphaFoldDB" id="A0A6M1RWC2"/>
<dbReference type="Pfam" id="PF17941">
    <property type="entry name" value="PP_kinase_C_1"/>
    <property type="match status" value="1"/>
</dbReference>
<evidence type="ECO:0000256" key="10">
    <source>
        <dbReference type="SAM" id="MobiDB-lite"/>
    </source>
</evidence>
<dbReference type="Gene3D" id="3.30.870.10">
    <property type="entry name" value="Endonuclease Chain A"/>
    <property type="match status" value="2"/>
</dbReference>
<evidence type="ECO:0000256" key="7">
    <source>
        <dbReference type="ARBA" id="ARBA00022842"/>
    </source>
</evidence>
<evidence type="ECO:0000313" key="15">
    <source>
        <dbReference type="EMBL" id="NGO39664.1"/>
    </source>
</evidence>
<dbReference type="EC" id="2.7.4.1" evidence="8 9"/>
<feature type="domain" description="Polyphosphate kinase N-terminal" evidence="12">
    <location>
        <begin position="44"/>
        <end position="149"/>
    </location>
</feature>
<dbReference type="GO" id="GO:0046872">
    <property type="term" value="F:metal ion binding"/>
    <property type="evidence" value="ECO:0007669"/>
    <property type="project" value="UniProtKB-KW"/>
</dbReference>
<name>A0A6M1RWC2_9BACT</name>
<dbReference type="PANTHER" id="PTHR30218:SF0">
    <property type="entry name" value="POLYPHOSPHATE KINASE"/>
    <property type="match status" value="1"/>
</dbReference>
<dbReference type="InterPro" id="IPR025200">
    <property type="entry name" value="PPK_C_dom2"/>
</dbReference>
<keyword evidence="3 8" id="KW-0479">Metal-binding</keyword>
<dbReference type="HAMAP" id="MF_00347">
    <property type="entry name" value="Polyphosphate_kinase"/>
    <property type="match status" value="1"/>
</dbReference>
<dbReference type="SUPFAM" id="SSF56024">
    <property type="entry name" value="Phospholipase D/nuclease"/>
    <property type="match status" value="2"/>
</dbReference>
<dbReference type="SUPFAM" id="SSF140356">
    <property type="entry name" value="PPK N-terminal domain-like"/>
    <property type="match status" value="1"/>
</dbReference>
<comment type="PTM">
    <text evidence="8 9">An intermediate of this reaction is the autophosphorylated ppk in which a phosphate is covalently linked to a histidine residue through a N-P bond.</text>
</comment>
<evidence type="ECO:0000256" key="9">
    <source>
        <dbReference type="RuleBase" id="RU003800"/>
    </source>
</evidence>
<protein>
    <recommendedName>
        <fullName evidence="8 9">Polyphosphate kinase</fullName>
        <ecNumber evidence="8 9">2.7.4.1</ecNumber>
    </recommendedName>
    <alternativeName>
        <fullName evidence="8">ATP-polyphosphate phosphotransferase</fullName>
    </alternativeName>
    <alternativeName>
        <fullName evidence="8">Polyphosphoric acid kinase</fullName>
    </alternativeName>
</protein>
<organism evidence="15 16">
    <name type="scientific">Limisphaera ngatamarikiensis</name>
    <dbReference type="NCBI Taxonomy" id="1324935"/>
    <lineage>
        <taxon>Bacteria</taxon>
        <taxon>Pseudomonadati</taxon>
        <taxon>Verrucomicrobiota</taxon>
        <taxon>Verrucomicrobiia</taxon>
        <taxon>Limisphaerales</taxon>
        <taxon>Limisphaeraceae</taxon>
        <taxon>Limisphaera</taxon>
    </lineage>
</organism>
<feature type="binding site" evidence="8">
    <location>
        <position position="440"/>
    </location>
    <ligand>
        <name>Mg(2+)</name>
        <dbReference type="ChEBI" id="CHEBI:18420"/>
    </ligand>
</feature>
<evidence type="ECO:0000313" key="16">
    <source>
        <dbReference type="Proteomes" id="UP000477311"/>
    </source>
</evidence>
<dbReference type="NCBIfam" id="NF003921">
    <property type="entry name" value="PRK05443.2-2"/>
    <property type="match status" value="1"/>
</dbReference>
<dbReference type="Pfam" id="PF02503">
    <property type="entry name" value="PP_kinase"/>
    <property type="match status" value="1"/>
</dbReference>
<dbReference type="InterPro" id="IPR025198">
    <property type="entry name" value="PPK_N_dom"/>
</dbReference>
<feature type="binding site" evidence="8">
    <location>
        <position position="503"/>
    </location>
    <ligand>
        <name>ATP</name>
        <dbReference type="ChEBI" id="CHEBI:30616"/>
    </ligand>
</feature>
<comment type="catalytic activity">
    <reaction evidence="8 9">
        <text>[phosphate](n) + ATP = [phosphate](n+1) + ADP</text>
        <dbReference type="Rhea" id="RHEA:19573"/>
        <dbReference type="Rhea" id="RHEA-COMP:9859"/>
        <dbReference type="Rhea" id="RHEA-COMP:14280"/>
        <dbReference type="ChEBI" id="CHEBI:16838"/>
        <dbReference type="ChEBI" id="CHEBI:30616"/>
        <dbReference type="ChEBI" id="CHEBI:456216"/>
        <dbReference type="EC" id="2.7.4.1"/>
    </reaction>
</comment>
<evidence type="ECO:0000259" key="12">
    <source>
        <dbReference type="Pfam" id="PF13089"/>
    </source>
</evidence>
<evidence type="ECO:0000256" key="4">
    <source>
        <dbReference type="ARBA" id="ARBA00022741"/>
    </source>
</evidence>
<dbReference type="Proteomes" id="UP000477311">
    <property type="component" value="Unassembled WGS sequence"/>
</dbReference>
<feature type="region of interest" description="Disordered" evidence="10">
    <location>
        <begin position="1"/>
        <end position="40"/>
    </location>
</feature>
<dbReference type="NCBIfam" id="TIGR03705">
    <property type="entry name" value="poly_P_kin"/>
    <property type="match status" value="1"/>
</dbReference>
<accession>A0A6M1RWC2</accession>
<comment type="function">
    <text evidence="8 9">Catalyzes the reversible transfer of the terminal phosphate of ATP to form a long-chain polyphosphate (polyP).</text>
</comment>
<dbReference type="GO" id="GO:0005524">
    <property type="term" value="F:ATP binding"/>
    <property type="evidence" value="ECO:0007669"/>
    <property type="project" value="UniProtKB-KW"/>
</dbReference>
<dbReference type="CDD" id="cd09165">
    <property type="entry name" value="PLDc_PaPPK1_C1_like"/>
    <property type="match status" value="1"/>
</dbReference>
<keyword evidence="16" id="KW-1185">Reference proteome</keyword>
<dbReference type="InterPro" id="IPR003414">
    <property type="entry name" value="PP_kinase"/>
</dbReference>
<keyword evidence="4 8" id="KW-0547">Nucleotide-binding</keyword>
<comment type="caution">
    <text evidence="15">The sequence shown here is derived from an EMBL/GenBank/DDBJ whole genome shotgun (WGS) entry which is preliminary data.</text>
</comment>
<evidence type="ECO:0000256" key="2">
    <source>
        <dbReference type="ARBA" id="ARBA00022679"/>
    </source>
</evidence>
<dbReference type="EMBL" id="JAAKYA010000066">
    <property type="protein sequence ID" value="NGO39664.1"/>
    <property type="molecule type" value="Genomic_DNA"/>
</dbReference>
<dbReference type="GO" id="GO:0009358">
    <property type="term" value="C:polyphosphate kinase complex"/>
    <property type="evidence" value="ECO:0007669"/>
    <property type="project" value="InterPro"/>
</dbReference>
<evidence type="ECO:0000256" key="3">
    <source>
        <dbReference type="ARBA" id="ARBA00022723"/>
    </source>
</evidence>
<feature type="binding site" evidence="8">
    <location>
        <position position="410"/>
    </location>
    <ligand>
        <name>Mg(2+)</name>
        <dbReference type="ChEBI" id="CHEBI:18420"/>
    </ligand>
</feature>
<comment type="similarity">
    <text evidence="8 9">Belongs to the polyphosphate kinase 1 (PPK1) family.</text>
</comment>
<keyword evidence="6 8" id="KW-0067">ATP-binding</keyword>
<comment type="cofactor">
    <cofactor evidence="8">
        <name>Mg(2+)</name>
        <dbReference type="ChEBI" id="CHEBI:18420"/>
    </cofactor>
</comment>
<dbReference type="Gene3D" id="1.20.58.310">
    <property type="entry name" value="Polyphosphate kinase N-terminal domain"/>
    <property type="match status" value="1"/>
</dbReference>
<feature type="domain" description="Polyphosphate kinase C-terminal" evidence="13">
    <location>
        <begin position="538"/>
        <end position="711"/>
    </location>
</feature>
<evidence type="ECO:0000256" key="1">
    <source>
        <dbReference type="ARBA" id="ARBA00022553"/>
    </source>
</evidence>
<dbReference type="Pfam" id="PF13090">
    <property type="entry name" value="PP_kinase_C"/>
    <property type="match status" value="1"/>
</dbReference>
<keyword evidence="7 8" id="KW-0460">Magnesium</keyword>
<feature type="domain" description="Polyphosphate kinase middle" evidence="11">
    <location>
        <begin position="159"/>
        <end position="338"/>
    </location>
</feature>
<dbReference type="RefSeq" id="WP_165107818.1">
    <property type="nucleotide sequence ID" value="NZ_JAAKYA010000066.1"/>
</dbReference>
<evidence type="ECO:0000259" key="11">
    <source>
        <dbReference type="Pfam" id="PF02503"/>
    </source>
</evidence>
<dbReference type="NCBIfam" id="NF003918">
    <property type="entry name" value="PRK05443.1-2"/>
    <property type="match status" value="1"/>
</dbReference>
<dbReference type="PANTHER" id="PTHR30218">
    <property type="entry name" value="POLYPHOSPHATE KINASE"/>
    <property type="match status" value="1"/>
</dbReference>
<sequence length="743" mass="84681">MSRKSPKSRPNRPAASPDGPGPARTDSPTSHPAAEPPGFGPEHFINRELSWLEFNHRVLEEALRPDNPLLERLKFYCIVSNNLDEFFEIRVAGLKQQLETGSTETGPDGLTPRQTLLAIRRRVLRMVRDHNACWRQQLLPGLAQHGIRFLGPVNWSEADRAWLSHYYQTVVRPVLTPLAIDPAHPFPLLPNRALNLVIRLGRTGRTNQGPRLVVLEVPRVLPRLLRLPGREGRSDYVFLGDLIGHFLPDLFPERTVQGWWPFRVTRNSELYIDEEEVANLLAAVEEELQRRRRGAAVRLEVARNCPAEVRNELLDKLGLGPEDLYLVEGPLNPARLMVLYEEHPRPELRYPTWIPPVARPLQGQNDLFAAIRQRDILLHHPYESFESIVALLQQAARDPDVLAIKQTLYRTGGDPRIGDALIEAVRNGKMVAAVVELRARFDEANNIRWARQMEEAGVHVVYGLVGYKIHCKATLIVRKEPDGIRRYVHLATGNYNPVTARLYTDIGLLTCRPDIGEDVTDLFNLLTGMTQFQKLRQLWVAPFDLKTRLLACIERESQHAHHGLPARIIAKMNALVDREVIEALYRASRAGVSIDLIVRGICCLRPGLRGISENIRVRSIVDRFLEHSRILYFENGGQPEVYLSSADWMPRNFHRRIETTFPILDGVLRDRVIHELLALPLADNTRARILQPDGTYRHARPAPGEPARRSQFEFIERARTGHHQATPSQTTPYPTVQLRPRPF</sequence>
<feature type="domain" description="Polyphosphate kinase C-terminal" evidence="14">
    <location>
        <begin position="367"/>
        <end position="530"/>
    </location>
</feature>
<feature type="binding site" evidence="8">
    <location>
        <position position="599"/>
    </location>
    <ligand>
        <name>ATP</name>
        <dbReference type="ChEBI" id="CHEBI:30616"/>
    </ligand>
</feature>
<dbReference type="InterPro" id="IPR036832">
    <property type="entry name" value="PPK_N_dom_sf"/>
</dbReference>
<evidence type="ECO:0000256" key="8">
    <source>
        <dbReference type="HAMAP-Rule" id="MF_00347"/>
    </source>
</evidence>
<dbReference type="CDD" id="cd09168">
    <property type="entry name" value="PLDc_PaPPK1_C2_like"/>
    <property type="match status" value="1"/>
</dbReference>
<evidence type="ECO:0000259" key="14">
    <source>
        <dbReference type="Pfam" id="PF17941"/>
    </source>
</evidence>
<proteinExistence type="inferred from homology"/>
<feature type="compositionally biased region" description="Basic residues" evidence="10">
    <location>
        <begin position="1"/>
        <end position="10"/>
    </location>
</feature>
<reference evidence="15 16" key="1">
    <citation type="submission" date="2020-02" db="EMBL/GenBank/DDBJ databases">
        <title>Draft genome sequence of Limisphaera ngatamarikiensis NGM72.4T, a thermophilic Verrucomicrobia grouped in subdivision 3.</title>
        <authorList>
            <person name="Carere C.R."/>
            <person name="Steen J."/>
            <person name="Hugenholtz P."/>
            <person name="Stott M.B."/>
        </authorList>
    </citation>
    <scope>NUCLEOTIDE SEQUENCE [LARGE SCALE GENOMIC DNA]</scope>
    <source>
        <strain evidence="15 16">NGM72.4</strain>
    </source>
</reference>
<dbReference type="Pfam" id="PF13089">
    <property type="entry name" value="PP_kinase_N"/>
    <property type="match status" value="1"/>
</dbReference>
<dbReference type="GO" id="GO:0006799">
    <property type="term" value="P:polyphosphate biosynthetic process"/>
    <property type="evidence" value="ECO:0007669"/>
    <property type="project" value="UniProtKB-UniRule"/>
</dbReference>
<dbReference type="InterPro" id="IPR041108">
    <property type="entry name" value="PP_kinase_C_1"/>
</dbReference>
<gene>
    <name evidence="15" type="primary">ppk1</name>
    <name evidence="8" type="synonym">ppk</name>
    <name evidence="15" type="ORF">G4L39_09695</name>
</gene>
<feature type="region of interest" description="Disordered" evidence="10">
    <location>
        <begin position="719"/>
        <end position="743"/>
    </location>
</feature>
<feature type="binding site" evidence="8">
    <location>
        <position position="82"/>
    </location>
    <ligand>
        <name>ATP</name>
        <dbReference type="ChEBI" id="CHEBI:30616"/>
    </ligand>
</feature>
<dbReference type="Gene3D" id="3.30.1840.10">
    <property type="entry name" value="Polyphosphate kinase middle domain"/>
    <property type="match status" value="1"/>
</dbReference>
<evidence type="ECO:0000259" key="13">
    <source>
        <dbReference type="Pfam" id="PF13090"/>
    </source>
</evidence>
<dbReference type="InterPro" id="IPR036830">
    <property type="entry name" value="PP_kinase_middle_dom_sf"/>
</dbReference>
<keyword evidence="2 8" id="KW-0808">Transferase</keyword>
<keyword evidence="1 8" id="KW-0597">Phosphoprotein</keyword>
<evidence type="ECO:0000256" key="6">
    <source>
        <dbReference type="ARBA" id="ARBA00022840"/>
    </source>
</evidence>
<feature type="compositionally biased region" description="Polar residues" evidence="10">
    <location>
        <begin position="723"/>
        <end position="734"/>
    </location>
</feature>